<evidence type="ECO:0000313" key="2">
    <source>
        <dbReference type="Proteomes" id="UP000310168"/>
    </source>
</evidence>
<sequence length="85" mass="10293">MKNEEFAIKEEYDFSDGENIREFENGKYFLRMEEMEIPIYLNRKVLDNLEKLSEKENISISQLINKMIKYYSNSKRSKKSAVRQE</sequence>
<comment type="caution">
    <text evidence="1">The sequence shown here is derived from an EMBL/GenBank/DDBJ whole genome shotgun (WGS) entry which is preliminary data.</text>
</comment>
<organism evidence="1 2">
    <name type="scientific">Brachyspira catarrhinii</name>
    <dbReference type="NCBI Taxonomy" id="2528966"/>
    <lineage>
        <taxon>Bacteria</taxon>
        <taxon>Pseudomonadati</taxon>
        <taxon>Spirochaetota</taxon>
        <taxon>Spirochaetia</taxon>
        <taxon>Brachyspirales</taxon>
        <taxon>Brachyspiraceae</taxon>
        <taxon>Brachyspira</taxon>
    </lineage>
</organism>
<reference evidence="1 2" key="1">
    <citation type="journal article" date="2019" name="Anaerobe">
        <title>Brachyspira catarrhinii sp. nov., an anaerobic intestinal spirochaete isolated from vervet monkeys may have been misidentified as Brachyspira aalborgi in previous studies.</title>
        <authorList>
            <person name="Phillips N.D."/>
            <person name="La T."/>
            <person name="Hampson D.J."/>
        </authorList>
    </citation>
    <scope>NUCLEOTIDE SEQUENCE [LARGE SCALE GENOMIC DNA]</scope>
    <source>
        <strain evidence="1 2">Z12</strain>
    </source>
</reference>
<gene>
    <name evidence="1" type="ORF">EZH24_12845</name>
</gene>
<evidence type="ECO:0000313" key="1">
    <source>
        <dbReference type="EMBL" id="TKZ23986.1"/>
    </source>
</evidence>
<keyword evidence="2" id="KW-1185">Reference proteome</keyword>
<dbReference type="Proteomes" id="UP000310168">
    <property type="component" value="Unassembled WGS sequence"/>
</dbReference>
<proteinExistence type="predicted"/>
<dbReference type="RefSeq" id="WP_137999425.1">
    <property type="nucleotide sequence ID" value="NZ_SJDU01000647.1"/>
</dbReference>
<accession>A0ABY2TM13</accession>
<protein>
    <recommendedName>
        <fullName evidence="3">CopG family transcriptional regulator</fullName>
    </recommendedName>
</protein>
<evidence type="ECO:0008006" key="3">
    <source>
        <dbReference type="Google" id="ProtNLM"/>
    </source>
</evidence>
<dbReference type="EMBL" id="SJDU01000647">
    <property type="protein sequence ID" value="TKZ23986.1"/>
    <property type="molecule type" value="Genomic_DNA"/>
</dbReference>
<name>A0ABY2TM13_9SPIR</name>